<dbReference type="GO" id="GO:0006508">
    <property type="term" value="P:proteolysis"/>
    <property type="evidence" value="ECO:0007669"/>
    <property type="project" value="UniProtKB-KW"/>
</dbReference>
<protein>
    <submittedName>
        <fullName evidence="7">Protease-4</fullName>
    </submittedName>
</protein>
<accession>A0A285NQN0</accession>
<keyword evidence="2 7" id="KW-0645">Protease</keyword>
<dbReference type="InterPro" id="IPR004635">
    <property type="entry name" value="Pept_S49_SppA"/>
</dbReference>
<keyword evidence="4" id="KW-0720">Serine protease</keyword>
<keyword evidence="8" id="KW-1185">Reference proteome</keyword>
<keyword evidence="5" id="KW-1133">Transmembrane helix</keyword>
<feature type="transmembrane region" description="Helical" evidence="5">
    <location>
        <begin position="78"/>
        <end position="99"/>
    </location>
</feature>
<dbReference type="InterPro" id="IPR002142">
    <property type="entry name" value="Peptidase_S49"/>
</dbReference>
<sequence>MQSVLQETAPETGQARRYLDAAAPPVLCPIVPETTACNDEVDTVSDRLRALGTLAAVLAGAVIAAGIGYVLFVEFPFGLAELLGIVLTLMLALVGARLAGSAVGSLFPQYNVAEVAVEGPITRDGGGGPLPSQPGSTPADDIVEQIERADADDAVDALLVKLNTPGGEVVPSDDIKLAAESFDGPTIAYAQDTCASGGYWIASGCDELWARDATIVGSIGVIGSTVNAAGLAEKVGLSYERFAAGEYKDAGASLKELDDDERAYLQGIVDDLYDNFVERVADGRDLDAEAIRDTEARVYLGEDAAELGLVDHIGRREDVEDELADRLGVESVTVEPFEPERGIAARVRGGAERAAYAFGAGVAGTVSDDREIDLRLR</sequence>
<organism evidence="7 8">
    <name type="scientific">Natronoarchaeum philippinense</name>
    <dbReference type="NCBI Taxonomy" id="558529"/>
    <lineage>
        <taxon>Archaea</taxon>
        <taxon>Methanobacteriati</taxon>
        <taxon>Methanobacteriota</taxon>
        <taxon>Stenosarchaea group</taxon>
        <taxon>Halobacteria</taxon>
        <taxon>Halobacteriales</taxon>
        <taxon>Natronoarchaeaceae</taxon>
    </lineage>
</organism>
<evidence type="ECO:0000313" key="8">
    <source>
        <dbReference type="Proteomes" id="UP000219453"/>
    </source>
</evidence>
<evidence type="ECO:0000256" key="2">
    <source>
        <dbReference type="ARBA" id="ARBA00022670"/>
    </source>
</evidence>
<keyword evidence="5" id="KW-0472">Membrane</keyword>
<dbReference type="Gene3D" id="3.90.226.10">
    <property type="entry name" value="2-enoyl-CoA Hydratase, Chain A, domain 1"/>
    <property type="match status" value="1"/>
</dbReference>
<evidence type="ECO:0000313" key="7">
    <source>
        <dbReference type="EMBL" id="SNZ11749.1"/>
    </source>
</evidence>
<keyword evidence="5" id="KW-0812">Transmembrane</keyword>
<dbReference type="PANTHER" id="PTHR42987:SF4">
    <property type="entry name" value="PROTEASE SOHB-RELATED"/>
    <property type="match status" value="1"/>
</dbReference>
<dbReference type="PANTHER" id="PTHR42987">
    <property type="entry name" value="PEPTIDASE S49"/>
    <property type="match status" value="1"/>
</dbReference>
<dbReference type="NCBIfam" id="TIGR00706">
    <property type="entry name" value="SppA_dom"/>
    <property type="match status" value="1"/>
</dbReference>
<feature type="domain" description="Peptidase S49" evidence="6">
    <location>
        <begin position="185"/>
        <end position="329"/>
    </location>
</feature>
<reference evidence="7 8" key="1">
    <citation type="submission" date="2017-09" db="EMBL/GenBank/DDBJ databases">
        <authorList>
            <person name="Ehlers B."/>
            <person name="Leendertz F.H."/>
        </authorList>
    </citation>
    <scope>NUCLEOTIDE SEQUENCE [LARGE SCALE GENOMIC DNA]</scope>
    <source>
        <strain evidence="7 8">DSM 27208</strain>
    </source>
</reference>
<evidence type="ECO:0000256" key="3">
    <source>
        <dbReference type="ARBA" id="ARBA00022801"/>
    </source>
</evidence>
<dbReference type="InterPro" id="IPR029045">
    <property type="entry name" value="ClpP/crotonase-like_dom_sf"/>
</dbReference>
<evidence type="ECO:0000256" key="5">
    <source>
        <dbReference type="SAM" id="Phobius"/>
    </source>
</evidence>
<evidence type="ECO:0000259" key="6">
    <source>
        <dbReference type="Pfam" id="PF01343"/>
    </source>
</evidence>
<comment type="similarity">
    <text evidence="1">Belongs to the peptidase S49 family.</text>
</comment>
<keyword evidence="3" id="KW-0378">Hydrolase</keyword>
<dbReference type="SUPFAM" id="SSF52096">
    <property type="entry name" value="ClpP/crotonase"/>
    <property type="match status" value="1"/>
</dbReference>
<name>A0A285NQN0_NATPI</name>
<evidence type="ECO:0000256" key="4">
    <source>
        <dbReference type="ARBA" id="ARBA00022825"/>
    </source>
</evidence>
<dbReference type="EMBL" id="OBEJ01000002">
    <property type="protein sequence ID" value="SNZ11749.1"/>
    <property type="molecule type" value="Genomic_DNA"/>
</dbReference>
<dbReference type="InterPro" id="IPR047272">
    <property type="entry name" value="S49_SppA_C"/>
</dbReference>
<dbReference type="Proteomes" id="UP000219453">
    <property type="component" value="Unassembled WGS sequence"/>
</dbReference>
<dbReference type="Pfam" id="PF01343">
    <property type="entry name" value="Peptidase_S49"/>
    <property type="match status" value="1"/>
</dbReference>
<feature type="transmembrane region" description="Helical" evidence="5">
    <location>
        <begin position="50"/>
        <end position="72"/>
    </location>
</feature>
<dbReference type="CDD" id="cd07023">
    <property type="entry name" value="S49_Sppa_N_C"/>
    <property type="match status" value="1"/>
</dbReference>
<evidence type="ECO:0000256" key="1">
    <source>
        <dbReference type="ARBA" id="ARBA00008683"/>
    </source>
</evidence>
<dbReference type="GO" id="GO:0008236">
    <property type="term" value="F:serine-type peptidase activity"/>
    <property type="evidence" value="ECO:0007669"/>
    <property type="project" value="UniProtKB-KW"/>
</dbReference>
<proteinExistence type="inferred from homology"/>
<dbReference type="AlphaFoldDB" id="A0A285NQN0"/>
<gene>
    <name evidence="7" type="ORF">SAMN06269185_1387</name>
</gene>